<reference evidence="1 2" key="1">
    <citation type="submission" date="2019-03" db="EMBL/GenBank/DDBJ databases">
        <title>Dyadobacter AR-3-6 sp. nov., isolated from arctic soil.</title>
        <authorList>
            <person name="Chaudhary D.K."/>
        </authorList>
    </citation>
    <scope>NUCLEOTIDE SEQUENCE [LARGE SCALE GENOMIC DNA]</scope>
    <source>
        <strain evidence="1 2">AR-3-6</strain>
    </source>
</reference>
<keyword evidence="2" id="KW-1185">Reference proteome</keyword>
<gene>
    <name evidence="1" type="ORF">E0F88_19245</name>
</gene>
<name>A0A4R5DMH8_9BACT</name>
<protein>
    <submittedName>
        <fullName evidence="1">Uncharacterized protein</fullName>
    </submittedName>
</protein>
<evidence type="ECO:0000313" key="2">
    <source>
        <dbReference type="Proteomes" id="UP000294850"/>
    </source>
</evidence>
<accession>A0A4R5DMH8</accession>
<dbReference type="RefSeq" id="WP_131959912.1">
    <property type="nucleotide sequence ID" value="NZ_SMFL01000007.1"/>
</dbReference>
<proteinExistence type="predicted"/>
<dbReference type="Proteomes" id="UP000294850">
    <property type="component" value="Unassembled WGS sequence"/>
</dbReference>
<comment type="caution">
    <text evidence="1">The sequence shown here is derived from an EMBL/GenBank/DDBJ whole genome shotgun (WGS) entry which is preliminary data.</text>
</comment>
<dbReference type="OrthoDB" id="1373694at2"/>
<evidence type="ECO:0000313" key="1">
    <source>
        <dbReference type="EMBL" id="TDE13191.1"/>
    </source>
</evidence>
<dbReference type="AlphaFoldDB" id="A0A4R5DMH8"/>
<organism evidence="1 2">
    <name type="scientific">Dyadobacter psychrotolerans</name>
    <dbReference type="NCBI Taxonomy" id="2541721"/>
    <lineage>
        <taxon>Bacteria</taxon>
        <taxon>Pseudomonadati</taxon>
        <taxon>Bacteroidota</taxon>
        <taxon>Cytophagia</taxon>
        <taxon>Cytophagales</taxon>
        <taxon>Spirosomataceae</taxon>
        <taxon>Dyadobacter</taxon>
    </lineage>
</organism>
<dbReference type="EMBL" id="SMFL01000007">
    <property type="protein sequence ID" value="TDE13191.1"/>
    <property type="molecule type" value="Genomic_DNA"/>
</dbReference>
<sequence>MSEKRINIERLADAFWELSKDPELREDMLKSEGYDPAKLEKAGINKIKKLLFQQEVALKKARTANLYAIALEKLQAAASDTKENLLNLLRHRAPSLQFRNFENLDEEMIRQVLDETELLDIMDQIENGRF</sequence>